<accession>A0A2J6RUP0</accession>
<dbReference type="PANTHER" id="PTHR42080">
    <property type="entry name" value="SRR1 DOMAIN-CONTAINING PROTEIN"/>
    <property type="match status" value="1"/>
</dbReference>
<protein>
    <recommendedName>
        <fullName evidence="3">SRR1-like domain-containing protein</fullName>
    </recommendedName>
</protein>
<evidence type="ECO:0000313" key="1">
    <source>
        <dbReference type="EMBL" id="PMD42240.1"/>
    </source>
</evidence>
<dbReference type="Proteomes" id="UP000235786">
    <property type="component" value="Unassembled WGS sequence"/>
</dbReference>
<name>A0A2J6RUP0_HYAVF</name>
<gene>
    <name evidence="1" type="ORF">L207DRAFT_632052</name>
</gene>
<reference evidence="1 2" key="1">
    <citation type="submission" date="2016-04" db="EMBL/GenBank/DDBJ databases">
        <title>A degradative enzymes factory behind the ericoid mycorrhizal symbiosis.</title>
        <authorList>
            <consortium name="DOE Joint Genome Institute"/>
            <person name="Martino E."/>
            <person name="Morin E."/>
            <person name="Grelet G."/>
            <person name="Kuo A."/>
            <person name="Kohler A."/>
            <person name="Daghino S."/>
            <person name="Barry K."/>
            <person name="Choi C."/>
            <person name="Cichocki N."/>
            <person name="Clum A."/>
            <person name="Copeland A."/>
            <person name="Hainaut M."/>
            <person name="Haridas S."/>
            <person name="Labutti K."/>
            <person name="Lindquist E."/>
            <person name="Lipzen A."/>
            <person name="Khouja H.-R."/>
            <person name="Murat C."/>
            <person name="Ohm R."/>
            <person name="Olson A."/>
            <person name="Spatafora J."/>
            <person name="Veneault-Fourrey C."/>
            <person name="Henrissat B."/>
            <person name="Grigoriev I."/>
            <person name="Martin F."/>
            <person name="Perotto S."/>
        </authorList>
    </citation>
    <scope>NUCLEOTIDE SEQUENCE [LARGE SCALE GENOMIC DNA]</scope>
    <source>
        <strain evidence="1 2">F</strain>
    </source>
</reference>
<sequence>MSGSRRDQRDLIEEPCLDYKCSPWTASSQRAADLYSSGVKLWRKEDLIDIEQQLAKACDVEKFTLRRLDGSIVHIKNPMFGVLKPIWEPVVKFQEFWYLVQSTPDGPPETYHCTYLVDWVNRTVRDYEGPLGTTRLVFESSRDRWNASLTCEAFTTQLRKLLLRADGAVKRVTKIVCFGLGDLNIKPKDWWRIQNDEMPPDQRMPEAGLINAALIHHALALTIADIVRSCADPGSPGVRILSQDPNYVDQTKDLLLETGIEVVGASGAGGFAEVDDESVVLSALAQAPVQQIIADLARPVAIVYAGNTSGRVFNQHSKPIGDPASPRTNQMWKEYNTWDFPVISESIQAEGSLHRFVVYTRREE</sequence>
<dbReference type="OrthoDB" id="5230585at2759"/>
<evidence type="ECO:0008006" key="3">
    <source>
        <dbReference type="Google" id="ProtNLM"/>
    </source>
</evidence>
<organism evidence="1 2">
    <name type="scientific">Hyaloscypha variabilis (strain UAMH 11265 / GT02V1 / F)</name>
    <name type="common">Meliniomyces variabilis</name>
    <dbReference type="NCBI Taxonomy" id="1149755"/>
    <lineage>
        <taxon>Eukaryota</taxon>
        <taxon>Fungi</taxon>
        <taxon>Dikarya</taxon>
        <taxon>Ascomycota</taxon>
        <taxon>Pezizomycotina</taxon>
        <taxon>Leotiomycetes</taxon>
        <taxon>Helotiales</taxon>
        <taxon>Hyaloscyphaceae</taxon>
        <taxon>Hyaloscypha</taxon>
        <taxon>Hyaloscypha variabilis</taxon>
    </lineage>
</organism>
<dbReference type="PANTHER" id="PTHR42080:SF3">
    <property type="entry name" value="SRR1-LIKE DOMAIN-CONTAINING PROTEIN"/>
    <property type="match status" value="1"/>
</dbReference>
<evidence type="ECO:0000313" key="2">
    <source>
        <dbReference type="Proteomes" id="UP000235786"/>
    </source>
</evidence>
<keyword evidence="2" id="KW-1185">Reference proteome</keyword>
<proteinExistence type="predicted"/>
<dbReference type="AlphaFoldDB" id="A0A2J6RUP0"/>
<dbReference type="EMBL" id="KZ613943">
    <property type="protein sequence ID" value="PMD42240.1"/>
    <property type="molecule type" value="Genomic_DNA"/>
</dbReference>